<keyword evidence="6" id="KW-1185">Reference proteome</keyword>
<comment type="caution">
    <text evidence="5">The sequence shown here is derived from an EMBL/GenBank/DDBJ whole genome shotgun (WGS) entry which is preliminary data.</text>
</comment>
<proteinExistence type="predicted"/>
<feature type="transmembrane region" description="Helical" evidence="3">
    <location>
        <begin position="164"/>
        <end position="187"/>
    </location>
</feature>
<feature type="transmembrane region" description="Helical" evidence="3">
    <location>
        <begin position="237"/>
        <end position="260"/>
    </location>
</feature>
<dbReference type="PRINTS" id="PR01434">
    <property type="entry name" value="NADHDHGNASE5"/>
</dbReference>
<feature type="transmembrane region" description="Helical" evidence="3">
    <location>
        <begin position="409"/>
        <end position="429"/>
    </location>
</feature>
<evidence type="ECO:0000313" key="5">
    <source>
        <dbReference type="EMBL" id="GLK50669.1"/>
    </source>
</evidence>
<keyword evidence="3" id="KW-0472">Membrane</keyword>
<comment type="subcellular location">
    <subcellularLocation>
        <location evidence="1">Endomembrane system</location>
        <topology evidence="1">Multi-pass membrane protein</topology>
    </subcellularLocation>
    <subcellularLocation>
        <location evidence="2">Membrane</location>
        <topology evidence="2">Multi-pass membrane protein</topology>
    </subcellularLocation>
</comment>
<feature type="transmembrane region" description="Helical" evidence="3">
    <location>
        <begin position="207"/>
        <end position="225"/>
    </location>
</feature>
<dbReference type="AlphaFoldDB" id="A0A9W6MMC3"/>
<dbReference type="Proteomes" id="UP001143486">
    <property type="component" value="Unassembled WGS sequence"/>
</dbReference>
<evidence type="ECO:0000256" key="2">
    <source>
        <dbReference type="RuleBase" id="RU000320"/>
    </source>
</evidence>
<evidence type="ECO:0000256" key="1">
    <source>
        <dbReference type="ARBA" id="ARBA00004127"/>
    </source>
</evidence>
<reference evidence="5" key="2">
    <citation type="submission" date="2023-01" db="EMBL/GenBank/DDBJ databases">
        <authorList>
            <person name="Sun Q."/>
            <person name="Evtushenko L."/>
        </authorList>
    </citation>
    <scope>NUCLEOTIDE SEQUENCE</scope>
    <source>
        <strain evidence="5">VKM B-1513</strain>
    </source>
</reference>
<sequence>MWTPELSLALALAIPAIGGVAVALLGKYPNLREGATLVSAVLLALNVAYLVEIAPSHPVLELATLAPGLHLVFRLEPLGALFAAVASGLWIVNSLYSIGYMRGNNEKNQTRFYVCFCIAIGAAMGVALSGNLLTMFLFYEVLTLSTYPLVTHKGDANAKRGGKIYLSILLGTSIGLLLPAVIATHFLAGSTDFVAGGLLAVNEVTPAIAGVLLVLFAFGIGKAALMPVHPWLPNAMVAPTPVSALLHAVAVVKAGVFAMLKVGTYIFGPALIAATPTSDALAWIAGVSIVLSSVVAMTKDNLKARLAFSTVSQLSYVTLGVMLASPLAMLGGALQIVMHAWGKITLFMSAGAIYTATKKTEISQMAGLGRYMPWLFIAYTVGALSIIGLPPLGGTWPKLFLMQGAWESGHGLLIVALVASSILNVAYLLPLSARGFFSAPEEAKLKKTPPMLVILPPVITAAGVLVLFFLIGPLRDYLAPVFLSSSLAAEAAL</sequence>
<dbReference type="EMBL" id="BSFE01000001">
    <property type="protein sequence ID" value="GLK50669.1"/>
    <property type="molecule type" value="Genomic_DNA"/>
</dbReference>
<keyword evidence="2 3" id="KW-0812">Transmembrane</keyword>
<dbReference type="Pfam" id="PF00361">
    <property type="entry name" value="Proton_antipo_M"/>
    <property type="match status" value="1"/>
</dbReference>
<name>A0A9W6MMC3_9PROT</name>
<keyword evidence="3" id="KW-1133">Transmembrane helix</keyword>
<feature type="transmembrane region" description="Helical" evidence="3">
    <location>
        <begin position="336"/>
        <end position="356"/>
    </location>
</feature>
<dbReference type="PANTHER" id="PTHR43373">
    <property type="entry name" value="NA(+)/H(+) ANTIPORTER SUBUNIT"/>
    <property type="match status" value="1"/>
</dbReference>
<dbReference type="InterPro" id="IPR001750">
    <property type="entry name" value="ND/Mrp_TM"/>
</dbReference>
<feature type="transmembrane region" description="Helical" evidence="3">
    <location>
        <begin position="78"/>
        <end position="100"/>
    </location>
</feature>
<reference evidence="5" key="1">
    <citation type="journal article" date="2014" name="Int. J. Syst. Evol. Microbiol.">
        <title>Complete genome sequence of Corynebacterium casei LMG S-19264T (=DSM 44701T), isolated from a smear-ripened cheese.</title>
        <authorList>
            <consortium name="US DOE Joint Genome Institute (JGI-PGF)"/>
            <person name="Walter F."/>
            <person name="Albersmeier A."/>
            <person name="Kalinowski J."/>
            <person name="Ruckert C."/>
        </authorList>
    </citation>
    <scope>NUCLEOTIDE SEQUENCE</scope>
    <source>
        <strain evidence="5">VKM B-1513</strain>
    </source>
</reference>
<feature type="transmembrane region" description="Helical" evidence="3">
    <location>
        <begin position="112"/>
        <end position="130"/>
    </location>
</feature>
<dbReference type="PANTHER" id="PTHR43373:SF1">
    <property type="entry name" value="NA(+)_H(+) ANTIPORTER SUBUNIT A"/>
    <property type="match status" value="1"/>
</dbReference>
<gene>
    <name evidence="5" type="ORF">GCM10017621_01770</name>
</gene>
<organism evidence="5 6">
    <name type="scientific">Maricaulis virginensis</name>
    <dbReference type="NCBI Taxonomy" id="144022"/>
    <lineage>
        <taxon>Bacteria</taxon>
        <taxon>Pseudomonadati</taxon>
        <taxon>Pseudomonadota</taxon>
        <taxon>Alphaproteobacteria</taxon>
        <taxon>Maricaulales</taxon>
        <taxon>Maricaulaceae</taxon>
        <taxon>Maricaulis</taxon>
    </lineage>
</organism>
<feature type="transmembrane region" description="Helical" evidence="3">
    <location>
        <begin position="37"/>
        <end position="58"/>
    </location>
</feature>
<dbReference type="GO" id="GO:0012505">
    <property type="term" value="C:endomembrane system"/>
    <property type="evidence" value="ECO:0007669"/>
    <property type="project" value="UniProtKB-SubCell"/>
</dbReference>
<dbReference type="RefSeq" id="WP_271185068.1">
    <property type="nucleotide sequence ID" value="NZ_BSFE01000001.1"/>
</dbReference>
<feature type="domain" description="NADH:quinone oxidoreductase/Mrp antiporter transmembrane" evidence="4">
    <location>
        <begin position="129"/>
        <end position="422"/>
    </location>
</feature>
<feature type="transmembrane region" description="Helical" evidence="3">
    <location>
        <begin position="368"/>
        <end position="389"/>
    </location>
</feature>
<evidence type="ECO:0000313" key="6">
    <source>
        <dbReference type="Proteomes" id="UP001143486"/>
    </source>
</evidence>
<feature type="transmembrane region" description="Helical" evidence="3">
    <location>
        <begin position="310"/>
        <end position="330"/>
    </location>
</feature>
<accession>A0A9W6MMC3</accession>
<evidence type="ECO:0000256" key="3">
    <source>
        <dbReference type="SAM" id="Phobius"/>
    </source>
</evidence>
<protein>
    <submittedName>
        <fullName evidence="5">Cation:proton antiporter</fullName>
    </submittedName>
</protein>
<dbReference type="GO" id="GO:0016020">
    <property type="term" value="C:membrane"/>
    <property type="evidence" value="ECO:0007669"/>
    <property type="project" value="UniProtKB-SubCell"/>
</dbReference>
<feature type="transmembrane region" description="Helical" evidence="3">
    <location>
        <begin position="6"/>
        <end position="25"/>
    </location>
</feature>
<evidence type="ECO:0000259" key="4">
    <source>
        <dbReference type="Pfam" id="PF00361"/>
    </source>
</evidence>
<dbReference type="InterPro" id="IPR050616">
    <property type="entry name" value="CPA3_Na-H_Antiporter_A"/>
</dbReference>
<feature type="transmembrane region" description="Helical" evidence="3">
    <location>
        <begin position="450"/>
        <end position="471"/>
    </location>
</feature>